<reference evidence="2" key="1">
    <citation type="submission" date="2022-10" db="EMBL/GenBank/DDBJ databases">
        <title>The WGS of Solirubrobacter phytolaccae KCTC 29190.</title>
        <authorList>
            <person name="Jiang Z."/>
        </authorList>
    </citation>
    <scope>NUCLEOTIDE SEQUENCE</scope>
    <source>
        <strain evidence="2">KCTC 29190</strain>
    </source>
</reference>
<dbReference type="SUPFAM" id="SSF82171">
    <property type="entry name" value="DPP6 N-terminal domain-like"/>
    <property type="match status" value="1"/>
</dbReference>
<keyword evidence="3" id="KW-1185">Reference proteome</keyword>
<dbReference type="Gene3D" id="2.130.10.10">
    <property type="entry name" value="YVTN repeat-like/Quinoprotein amine dehydrogenase"/>
    <property type="match status" value="2"/>
</dbReference>
<gene>
    <name evidence="2" type="ORF">OJ997_17115</name>
</gene>
<feature type="chain" id="PRO_5040925559" evidence="1">
    <location>
        <begin position="18"/>
        <end position="666"/>
    </location>
</feature>
<dbReference type="RefSeq" id="WP_270026386.1">
    <property type="nucleotide sequence ID" value="NZ_JAPDDP010000029.1"/>
</dbReference>
<evidence type="ECO:0000256" key="1">
    <source>
        <dbReference type="SAM" id="SignalP"/>
    </source>
</evidence>
<dbReference type="AlphaFoldDB" id="A0A9X3S8W5"/>
<evidence type="ECO:0000313" key="2">
    <source>
        <dbReference type="EMBL" id="MDA0182028.1"/>
    </source>
</evidence>
<name>A0A9X3S8W5_9ACTN</name>
<evidence type="ECO:0000313" key="3">
    <source>
        <dbReference type="Proteomes" id="UP001147653"/>
    </source>
</evidence>
<comment type="caution">
    <text evidence="2">The sequence shown here is derived from an EMBL/GenBank/DDBJ whole genome shotgun (WGS) entry which is preliminary data.</text>
</comment>
<dbReference type="Proteomes" id="UP001147653">
    <property type="component" value="Unassembled WGS sequence"/>
</dbReference>
<keyword evidence="1" id="KW-0732">Signal</keyword>
<organism evidence="2 3">
    <name type="scientific">Solirubrobacter phytolaccae</name>
    <dbReference type="NCBI Taxonomy" id="1404360"/>
    <lineage>
        <taxon>Bacteria</taxon>
        <taxon>Bacillati</taxon>
        <taxon>Actinomycetota</taxon>
        <taxon>Thermoleophilia</taxon>
        <taxon>Solirubrobacterales</taxon>
        <taxon>Solirubrobacteraceae</taxon>
        <taxon>Solirubrobacter</taxon>
    </lineage>
</organism>
<feature type="signal peptide" evidence="1">
    <location>
        <begin position="1"/>
        <end position="17"/>
    </location>
</feature>
<protein>
    <submittedName>
        <fullName evidence="2">Lactonase family protein</fullName>
    </submittedName>
</protein>
<accession>A0A9X3S8W5</accession>
<dbReference type="InterPro" id="IPR015943">
    <property type="entry name" value="WD40/YVTN_repeat-like_dom_sf"/>
</dbReference>
<dbReference type="EMBL" id="JAPDDP010000029">
    <property type="protein sequence ID" value="MDA0182028.1"/>
    <property type="molecule type" value="Genomic_DNA"/>
</dbReference>
<proteinExistence type="predicted"/>
<sequence length="666" mass="67956">MLAALVVMLAFTTVAQADPWRPVAQSCVSLTGTGGACAVGRASDGLWKVAVAPGGQHAYGIAHDSQAIMVFDRNPATGVLTQRGAGGCLSDSGSGCALVRGLASNNGIVISQDGLNVYVAAGGTLSVYDRNPTTGDIAQKPGVRGCFTPDGAYPVGGSGTAGSCSVGRGTGGISNLVISPDGRQIYTGPSIIAVFQRGANGELSQPAGAAGCIALSTNTEGCAVGLGLGGGRQLTITPDGRSIYGSGGASINAITVIDRDPATGLLAQKPGAAGCFGAAGGCTPDPRIVYPLATLASPDNRNVYVSVADGIVTLARAGDGSLTFQGCVSDSGTNGCSAGRNLNNLSYSAISPDGQTLVAGAEPAGVPGIMIFDRDGNGNLAQPAGGDGCVTPNGAASIRGAAVPGQCLVHPALGSNGQITFIDDFNFVAGSYAADAAVALKRDLYPQCQNLAYSITQNVAAPLPFACADRNGDPMTYSITAEPIAGVLGAIDQAGARVFYNPFSAYLGADTVRYRATSTGLPSNEATMGINVVPPVVPTPPTARPRTVNAPVTYNWSVKRSRLTLRQLVVRRLPVDSTVTLTCTGKRCPFKTRTIKRSRKTTMNVLNAKTLKGRKTFRAGQTVDIRIAAPGMNTKVLRFKLRTGKVPKHRTYCVPLGAKRAQSTCA</sequence>